<dbReference type="PANTHER" id="PTHR43099">
    <property type="entry name" value="UPF0053 PROTEIN YRKA"/>
    <property type="match status" value="1"/>
</dbReference>
<dbReference type="Gene3D" id="3.90.1280.20">
    <property type="match status" value="1"/>
</dbReference>
<evidence type="ECO:0000256" key="1">
    <source>
        <dbReference type="ARBA" id="ARBA00004651"/>
    </source>
</evidence>
<evidence type="ECO:0000256" key="4">
    <source>
        <dbReference type="PROSITE-ProRule" id="PRU01193"/>
    </source>
</evidence>
<dbReference type="InterPro" id="IPR002550">
    <property type="entry name" value="CNNM"/>
</dbReference>
<dbReference type="EMBL" id="JACMYC010000004">
    <property type="protein sequence ID" value="MBC2960529.1"/>
    <property type="molecule type" value="Genomic_DNA"/>
</dbReference>
<dbReference type="PANTHER" id="PTHR43099:SF5">
    <property type="entry name" value="HLYC_CORC FAMILY TRANSPORTER"/>
    <property type="match status" value="1"/>
</dbReference>
<keyword evidence="4 5" id="KW-0812">Transmembrane</keyword>
<feature type="transmembrane region" description="Helical" evidence="5">
    <location>
        <begin position="97"/>
        <end position="119"/>
    </location>
</feature>
<evidence type="ECO:0000313" key="8">
    <source>
        <dbReference type="EMBL" id="MBC2960529.1"/>
    </source>
</evidence>
<dbReference type="Proteomes" id="UP000604001">
    <property type="component" value="Unassembled WGS sequence"/>
</dbReference>
<feature type="transmembrane region" description="Helical" evidence="5">
    <location>
        <begin position="6"/>
        <end position="28"/>
    </location>
</feature>
<protein>
    <submittedName>
        <fullName evidence="8">HlyC/CorC family transporter</fullName>
    </submittedName>
</protein>
<feature type="domain" description="CNNM transmembrane" evidence="7">
    <location>
        <begin position="1"/>
        <end position="202"/>
    </location>
</feature>
<evidence type="ECO:0000256" key="5">
    <source>
        <dbReference type="SAM" id="Phobius"/>
    </source>
</evidence>
<feature type="transmembrane region" description="Helical" evidence="5">
    <location>
        <begin position="56"/>
        <end position="77"/>
    </location>
</feature>
<dbReference type="InterPro" id="IPR000644">
    <property type="entry name" value="CBS_dom"/>
</dbReference>
<dbReference type="InterPro" id="IPR051676">
    <property type="entry name" value="UPF0053_domain"/>
</dbReference>
<keyword evidence="9" id="KW-1185">Reference proteome</keyword>
<organism evidence="8 9">
    <name type="scientific">Nocardioides deserti</name>
    <dbReference type="NCBI Taxonomy" id="1588644"/>
    <lineage>
        <taxon>Bacteria</taxon>
        <taxon>Bacillati</taxon>
        <taxon>Actinomycetota</taxon>
        <taxon>Actinomycetes</taxon>
        <taxon>Propionibacteriales</taxon>
        <taxon>Nocardioidaceae</taxon>
        <taxon>Nocardioides</taxon>
    </lineage>
</organism>
<reference evidence="8 9" key="1">
    <citation type="submission" date="2020-08" db="EMBL/GenBank/DDBJ databases">
        <title>novel species in genus Nocardioides.</title>
        <authorList>
            <person name="Zhang G."/>
        </authorList>
    </citation>
    <scope>NUCLEOTIDE SEQUENCE [LARGE SCALE GENOMIC DNA]</scope>
    <source>
        <strain evidence="8 9">SC8A-24</strain>
    </source>
</reference>
<dbReference type="RefSeq" id="WP_186345764.1">
    <property type="nucleotide sequence ID" value="NZ_BMMR01000001.1"/>
</dbReference>
<evidence type="ECO:0000256" key="2">
    <source>
        <dbReference type="ARBA" id="ARBA00022475"/>
    </source>
</evidence>
<evidence type="ECO:0000256" key="3">
    <source>
        <dbReference type="PROSITE-ProRule" id="PRU00703"/>
    </source>
</evidence>
<dbReference type="PROSITE" id="PS51371">
    <property type="entry name" value="CBS"/>
    <property type="match status" value="1"/>
</dbReference>
<accession>A0ABR6U7X0</accession>
<evidence type="ECO:0000259" key="7">
    <source>
        <dbReference type="PROSITE" id="PS51846"/>
    </source>
</evidence>
<gene>
    <name evidence="8" type="ORF">H7344_09500</name>
</gene>
<comment type="subcellular location">
    <subcellularLocation>
        <location evidence="1">Cell membrane</location>
        <topology evidence="1">Multi-pass membrane protein</topology>
    </subcellularLocation>
</comment>
<keyword evidence="2" id="KW-1003">Cell membrane</keyword>
<evidence type="ECO:0000259" key="6">
    <source>
        <dbReference type="PROSITE" id="PS51371"/>
    </source>
</evidence>
<evidence type="ECO:0000313" key="9">
    <source>
        <dbReference type="Proteomes" id="UP000604001"/>
    </source>
</evidence>
<keyword evidence="4 5" id="KW-1133">Transmembrane helix</keyword>
<dbReference type="PROSITE" id="PS51846">
    <property type="entry name" value="CNNM"/>
    <property type="match status" value="1"/>
</dbReference>
<proteinExistence type="predicted"/>
<feature type="domain" description="CBS" evidence="6">
    <location>
        <begin position="279"/>
        <end position="341"/>
    </location>
</feature>
<dbReference type="InterPro" id="IPR046342">
    <property type="entry name" value="CBS_dom_sf"/>
</dbReference>
<keyword evidence="3" id="KW-0129">CBS domain</keyword>
<keyword evidence="4 5" id="KW-0472">Membrane</keyword>
<sequence>MENPVVVAVATVVIIAASAFFVAIEFALIAARKHRLEDAAADSRAARAALRSSTELSVLLAGSQLGITVSVLALGAITKPAVHHWLTPVFEAWGAAYWVADVAGFVLALVVVTFLHLVVGEMAPKSWAIAHPERSATMLAIPMRAYMWLTRPLLNVLNNAANWCLRRVGVDPVDEVGSGQDADALRQLVEHSANVGALDASYSAQLSGALELETLTLGDLLRATPPTAVPLGARVADVQDASRRSGHLRILVGDTGRVDGVVHVRDTLQLDADAPLDTVTRSVLRLPADLEVYAALGRMRESRNQLAVVTDPADPATMRGLVTVADLLRRLFPLQDQRGEVVAGA</sequence>
<name>A0ABR6U7X0_9ACTN</name>
<dbReference type="SUPFAM" id="SSF54631">
    <property type="entry name" value="CBS-domain pair"/>
    <property type="match status" value="1"/>
</dbReference>
<dbReference type="Gene3D" id="3.10.580.10">
    <property type="entry name" value="CBS-domain"/>
    <property type="match status" value="1"/>
</dbReference>
<dbReference type="Pfam" id="PF01595">
    <property type="entry name" value="CNNM"/>
    <property type="match status" value="1"/>
</dbReference>
<comment type="caution">
    <text evidence="8">The sequence shown here is derived from an EMBL/GenBank/DDBJ whole genome shotgun (WGS) entry which is preliminary data.</text>
</comment>